<reference evidence="6" key="1">
    <citation type="journal article" date="2019" name="Int. J. Syst. Evol. Microbiol.">
        <title>The Global Catalogue of Microorganisms (GCM) 10K type strain sequencing project: providing services to taxonomists for standard genome sequencing and annotation.</title>
        <authorList>
            <consortium name="The Broad Institute Genomics Platform"/>
            <consortium name="The Broad Institute Genome Sequencing Center for Infectious Disease"/>
            <person name="Wu L."/>
            <person name="Ma J."/>
        </authorList>
    </citation>
    <scope>NUCLEOTIDE SEQUENCE [LARGE SCALE GENOMIC DNA]</scope>
    <source>
        <strain evidence="6">JCM 30331</strain>
    </source>
</reference>
<sequence length="397" mass="41122">MFKSLKNPTVRGGLGLALSAALLAGSADAATLKIATMSPLTGDLSAIGLEIKRATELAIKDQAPAFRALGHTVVLTSFDDKGAPVTAALEIKRVIADRGILGVVGAYNSAVSNVIGEATAASKLTVISPASSNDALTTQGWLHFNRLVPPDRSHAVAALNYMTAELKVKTAFVVSDNTGYGNGLTKTIMAEMKKRGVEVVEYVGVSTDEEAAATVKKIKAAGMDLVYCGCYENVLAPVLKGMRAEGIKASFMGAGTLDSPSFVKRVGVDAEGAVFTTGFGPITSFTSAAGFIEKYKAAYGAVPSGMAGYAYDAATTLLMGIRTAGGKNVPTRIAVAAAVRKTNLPACFSGTANNCTTVSGAIGFANDGDRDRSRLLVMKFSPLLQAQIEKSYTINAK</sequence>
<dbReference type="EMBL" id="BMPP01000016">
    <property type="protein sequence ID" value="GGK36871.1"/>
    <property type="molecule type" value="Genomic_DNA"/>
</dbReference>
<dbReference type="InterPro" id="IPR028082">
    <property type="entry name" value="Peripla_BP_I"/>
</dbReference>
<protein>
    <submittedName>
        <fullName evidence="5">Branched chain amino acid ABC transporter substrate-binding protein</fullName>
    </submittedName>
</protein>
<name>A0ABQ2EZU4_9DEIO</name>
<dbReference type="RefSeq" id="WP_189010785.1">
    <property type="nucleotide sequence ID" value="NZ_BMPP01000016.1"/>
</dbReference>
<organism evidence="5 6">
    <name type="scientific">Deinococcus malanensis</name>
    <dbReference type="NCBI Taxonomy" id="1706855"/>
    <lineage>
        <taxon>Bacteria</taxon>
        <taxon>Thermotogati</taxon>
        <taxon>Deinococcota</taxon>
        <taxon>Deinococci</taxon>
        <taxon>Deinococcales</taxon>
        <taxon>Deinococcaceae</taxon>
        <taxon>Deinococcus</taxon>
    </lineage>
</organism>
<feature type="signal peptide" evidence="3">
    <location>
        <begin position="1"/>
        <end position="29"/>
    </location>
</feature>
<dbReference type="CDD" id="cd06342">
    <property type="entry name" value="PBP1_ABC_LIVBP-like"/>
    <property type="match status" value="1"/>
</dbReference>
<dbReference type="Proteomes" id="UP000647587">
    <property type="component" value="Unassembled WGS sequence"/>
</dbReference>
<comment type="similarity">
    <text evidence="1">Belongs to the leucine-binding protein family.</text>
</comment>
<dbReference type="Gene3D" id="3.40.50.2300">
    <property type="match status" value="2"/>
</dbReference>
<evidence type="ECO:0000313" key="5">
    <source>
        <dbReference type="EMBL" id="GGK36871.1"/>
    </source>
</evidence>
<proteinExistence type="inferred from homology"/>
<accession>A0ABQ2EZU4</accession>
<dbReference type="SUPFAM" id="SSF53822">
    <property type="entry name" value="Periplasmic binding protein-like I"/>
    <property type="match status" value="1"/>
</dbReference>
<feature type="domain" description="Leucine-binding protein" evidence="4">
    <location>
        <begin position="31"/>
        <end position="348"/>
    </location>
</feature>
<keyword evidence="6" id="KW-1185">Reference proteome</keyword>
<feature type="chain" id="PRO_5046140727" evidence="3">
    <location>
        <begin position="30"/>
        <end position="397"/>
    </location>
</feature>
<keyword evidence="2 3" id="KW-0732">Signal</keyword>
<evidence type="ECO:0000256" key="1">
    <source>
        <dbReference type="ARBA" id="ARBA00010062"/>
    </source>
</evidence>
<evidence type="ECO:0000256" key="3">
    <source>
        <dbReference type="SAM" id="SignalP"/>
    </source>
</evidence>
<dbReference type="Pfam" id="PF13458">
    <property type="entry name" value="Peripla_BP_6"/>
    <property type="match status" value="1"/>
</dbReference>
<evidence type="ECO:0000313" key="6">
    <source>
        <dbReference type="Proteomes" id="UP000647587"/>
    </source>
</evidence>
<comment type="caution">
    <text evidence="5">The sequence shown here is derived from an EMBL/GenBank/DDBJ whole genome shotgun (WGS) entry which is preliminary data.</text>
</comment>
<dbReference type="PANTHER" id="PTHR47151">
    <property type="entry name" value="LEU/ILE/VAL-BINDING ABC TRANSPORTER SUBUNIT"/>
    <property type="match status" value="1"/>
</dbReference>
<dbReference type="InterPro" id="IPR028081">
    <property type="entry name" value="Leu-bd"/>
</dbReference>
<dbReference type="PANTHER" id="PTHR47151:SF2">
    <property type="entry name" value="AMINO ACID BINDING PROTEIN"/>
    <property type="match status" value="1"/>
</dbReference>
<evidence type="ECO:0000256" key="2">
    <source>
        <dbReference type="ARBA" id="ARBA00022729"/>
    </source>
</evidence>
<gene>
    <name evidence="5" type="ORF">GCM10008955_33400</name>
</gene>
<evidence type="ECO:0000259" key="4">
    <source>
        <dbReference type="Pfam" id="PF13458"/>
    </source>
</evidence>